<proteinExistence type="predicted"/>
<accession>A0A2P5C0D7</accession>
<keyword evidence="2" id="KW-1185">Reference proteome</keyword>
<dbReference type="EMBL" id="JXTB01000195">
    <property type="protein sequence ID" value="PON54465.1"/>
    <property type="molecule type" value="Genomic_DNA"/>
</dbReference>
<organism evidence="1 2">
    <name type="scientific">Parasponia andersonii</name>
    <name type="common">Sponia andersonii</name>
    <dbReference type="NCBI Taxonomy" id="3476"/>
    <lineage>
        <taxon>Eukaryota</taxon>
        <taxon>Viridiplantae</taxon>
        <taxon>Streptophyta</taxon>
        <taxon>Embryophyta</taxon>
        <taxon>Tracheophyta</taxon>
        <taxon>Spermatophyta</taxon>
        <taxon>Magnoliopsida</taxon>
        <taxon>eudicotyledons</taxon>
        <taxon>Gunneridae</taxon>
        <taxon>Pentapetalae</taxon>
        <taxon>rosids</taxon>
        <taxon>fabids</taxon>
        <taxon>Rosales</taxon>
        <taxon>Cannabaceae</taxon>
        <taxon>Parasponia</taxon>
    </lineage>
</organism>
<sequence length="51" mass="6132">MCLISVVLIRHENDAFNTGTRVIFRLRELTQNPFVYYTCYTCQYKIDIKIK</sequence>
<name>A0A2P5C0D7_PARAD</name>
<reference evidence="2" key="1">
    <citation type="submission" date="2016-06" db="EMBL/GenBank/DDBJ databases">
        <title>Parallel loss of symbiosis genes in relatives of nitrogen-fixing non-legume Parasponia.</title>
        <authorList>
            <person name="Van Velzen R."/>
            <person name="Holmer R."/>
            <person name="Bu F."/>
            <person name="Rutten L."/>
            <person name="Van Zeijl A."/>
            <person name="Liu W."/>
            <person name="Santuari L."/>
            <person name="Cao Q."/>
            <person name="Sharma T."/>
            <person name="Shen D."/>
            <person name="Roswanjaya Y."/>
            <person name="Wardhani T."/>
            <person name="Kalhor M.S."/>
            <person name="Jansen J."/>
            <person name="Van den Hoogen J."/>
            <person name="Gungor B."/>
            <person name="Hartog M."/>
            <person name="Hontelez J."/>
            <person name="Verver J."/>
            <person name="Yang W.-C."/>
            <person name="Schijlen E."/>
            <person name="Repin R."/>
            <person name="Schilthuizen M."/>
            <person name="Schranz E."/>
            <person name="Heidstra R."/>
            <person name="Miyata K."/>
            <person name="Fedorova E."/>
            <person name="Kohlen W."/>
            <person name="Bisseling T."/>
            <person name="Smit S."/>
            <person name="Geurts R."/>
        </authorList>
    </citation>
    <scope>NUCLEOTIDE SEQUENCE [LARGE SCALE GENOMIC DNA]</scope>
    <source>
        <strain evidence="2">cv. WU1-14</strain>
    </source>
</reference>
<dbReference type="AlphaFoldDB" id="A0A2P5C0D7"/>
<protein>
    <submittedName>
        <fullName evidence="1">Uncharacterized protein</fullName>
    </submittedName>
</protein>
<evidence type="ECO:0000313" key="1">
    <source>
        <dbReference type="EMBL" id="PON54465.1"/>
    </source>
</evidence>
<comment type="caution">
    <text evidence="1">The sequence shown here is derived from an EMBL/GenBank/DDBJ whole genome shotgun (WGS) entry which is preliminary data.</text>
</comment>
<gene>
    <name evidence="1" type="ORF">PanWU01x14_195440</name>
</gene>
<dbReference type="Proteomes" id="UP000237105">
    <property type="component" value="Unassembled WGS sequence"/>
</dbReference>
<evidence type="ECO:0000313" key="2">
    <source>
        <dbReference type="Proteomes" id="UP000237105"/>
    </source>
</evidence>